<gene>
    <name evidence="3" type="ORF">BFG52_11350</name>
</gene>
<keyword evidence="4" id="KW-1185">Reference proteome</keyword>
<dbReference type="InterPro" id="IPR029058">
    <property type="entry name" value="AB_hydrolase_fold"/>
</dbReference>
<dbReference type="STRING" id="1789224.BFG52_11350"/>
<dbReference type="Proteomes" id="UP000093391">
    <property type="component" value="Chromosome"/>
</dbReference>
<dbReference type="PANTHER" id="PTHR48081">
    <property type="entry name" value="AB HYDROLASE SUPERFAMILY PROTEIN C4A8.06C"/>
    <property type="match status" value="1"/>
</dbReference>
<dbReference type="SUPFAM" id="SSF53474">
    <property type="entry name" value="alpha/beta-Hydrolases"/>
    <property type="match status" value="1"/>
</dbReference>
<name>A0A1B2M122_9GAMM</name>
<evidence type="ECO:0000313" key="4">
    <source>
        <dbReference type="Proteomes" id="UP000093391"/>
    </source>
</evidence>
<organism evidence="3 4">
    <name type="scientific">Acinetobacter larvae</name>
    <dbReference type="NCBI Taxonomy" id="1789224"/>
    <lineage>
        <taxon>Bacteria</taxon>
        <taxon>Pseudomonadati</taxon>
        <taxon>Pseudomonadota</taxon>
        <taxon>Gammaproteobacteria</taxon>
        <taxon>Moraxellales</taxon>
        <taxon>Moraxellaceae</taxon>
        <taxon>Acinetobacter</taxon>
    </lineage>
</organism>
<reference evidence="3 4" key="1">
    <citation type="submission" date="2016-08" db="EMBL/GenBank/DDBJ databases">
        <authorList>
            <person name="Seilhamer J.J."/>
        </authorList>
    </citation>
    <scope>NUCLEOTIDE SEQUENCE [LARGE SCALE GENOMIC DNA]</scope>
    <source>
        <strain evidence="3 4">BRTC-1</strain>
    </source>
</reference>
<dbReference type="InterPro" id="IPR049492">
    <property type="entry name" value="BD-FAE-like_dom"/>
</dbReference>
<protein>
    <submittedName>
        <fullName evidence="3">Alpha/beta hydrolase</fullName>
    </submittedName>
</protein>
<dbReference type="InterPro" id="IPR050300">
    <property type="entry name" value="GDXG_lipolytic_enzyme"/>
</dbReference>
<feature type="domain" description="BD-FAE-like" evidence="2">
    <location>
        <begin position="78"/>
        <end position="255"/>
    </location>
</feature>
<dbReference type="Pfam" id="PF20434">
    <property type="entry name" value="BD-FAE"/>
    <property type="match status" value="1"/>
</dbReference>
<dbReference type="OrthoDB" id="9771666at2"/>
<dbReference type="GO" id="GO:0016787">
    <property type="term" value="F:hydrolase activity"/>
    <property type="evidence" value="ECO:0007669"/>
    <property type="project" value="UniProtKB-KW"/>
</dbReference>
<sequence length="314" mass="35964">MLKFNLKPDQVRRQVLLQVAKLKRLKQNFRAYDLARVALNKFSAAGHYQVQQNIAYGFKARQRLDLYLSNNVSQHHGQRQAKGLVIFVYGGAWQHGSRQDYIFVAEALTRHGYDVAIIDYQLAPQHKFPSYVDDLALAIRYLQDKQQQYAIAAERLALLGHSAGAFNCMSLLYHPRYQDADFQAHIAAVIGIAGPYHFDYVGDRLAEDAFDQQVSYQQVMPYYFVRPHQARHYLLLAPYDRVVAAQNSYDMQQQLLAQQNHCQLQQIAHTGHVTIMGSMASIFSRFFNTQQRVIAALDESFALFNDQASDKKSA</sequence>
<evidence type="ECO:0000313" key="3">
    <source>
        <dbReference type="EMBL" id="AOA58890.1"/>
    </source>
</evidence>
<dbReference type="Gene3D" id="3.40.50.1820">
    <property type="entry name" value="alpha/beta hydrolase"/>
    <property type="match status" value="1"/>
</dbReference>
<dbReference type="KEGG" id="ala:BFG52_11350"/>
<evidence type="ECO:0000259" key="2">
    <source>
        <dbReference type="Pfam" id="PF20434"/>
    </source>
</evidence>
<dbReference type="EMBL" id="CP016895">
    <property type="protein sequence ID" value="AOA58890.1"/>
    <property type="molecule type" value="Genomic_DNA"/>
</dbReference>
<proteinExistence type="predicted"/>
<dbReference type="PANTHER" id="PTHR48081:SF33">
    <property type="entry name" value="KYNURENINE FORMAMIDASE"/>
    <property type="match status" value="1"/>
</dbReference>
<accession>A0A1B2M122</accession>
<dbReference type="AlphaFoldDB" id="A0A1B2M122"/>
<keyword evidence="1 3" id="KW-0378">Hydrolase</keyword>
<dbReference type="RefSeq" id="WP_067556204.1">
    <property type="nucleotide sequence ID" value="NZ_CP016895.1"/>
</dbReference>
<evidence type="ECO:0000256" key="1">
    <source>
        <dbReference type="ARBA" id="ARBA00022801"/>
    </source>
</evidence>